<dbReference type="Pfam" id="PF12796">
    <property type="entry name" value="Ank_2"/>
    <property type="match status" value="1"/>
</dbReference>
<evidence type="ECO:0008006" key="7">
    <source>
        <dbReference type="Google" id="ProtNLM"/>
    </source>
</evidence>
<feature type="region of interest" description="Disordered" evidence="4">
    <location>
        <begin position="105"/>
        <end position="124"/>
    </location>
</feature>
<dbReference type="EMBL" id="SWKV01000016">
    <property type="protein sequence ID" value="KAF3042412.1"/>
    <property type="molecule type" value="Genomic_DNA"/>
</dbReference>
<evidence type="ECO:0000313" key="5">
    <source>
        <dbReference type="EMBL" id="KAF3042412.1"/>
    </source>
</evidence>
<organism evidence="5 6">
    <name type="scientific">Didymella heteroderae</name>
    <dbReference type="NCBI Taxonomy" id="1769908"/>
    <lineage>
        <taxon>Eukaryota</taxon>
        <taxon>Fungi</taxon>
        <taxon>Dikarya</taxon>
        <taxon>Ascomycota</taxon>
        <taxon>Pezizomycotina</taxon>
        <taxon>Dothideomycetes</taxon>
        <taxon>Pleosporomycetidae</taxon>
        <taxon>Pleosporales</taxon>
        <taxon>Pleosporineae</taxon>
        <taxon>Didymellaceae</taxon>
        <taxon>Didymella</taxon>
    </lineage>
</organism>
<evidence type="ECO:0000256" key="2">
    <source>
        <dbReference type="ARBA" id="ARBA00023043"/>
    </source>
</evidence>
<feature type="repeat" description="ANK" evidence="3">
    <location>
        <begin position="376"/>
        <end position="408"/>
    </location>
</feature>
<gene>
    <name evidence="5" type="ORF">E8E12_008055</name>
</gene>
<accession>A0A9P5C3A6</accession>
<dbReference type="InterPro" id="IPR002110">
    <property type="entry name" value="Ankyrin_rpt"/>
</dbReference>
<sequence length="549" mass="61024">MSGRAKRNRVLKWILSALKRSFHQRTILSIWTDSDAVIAYSGLVAAFDAALKKSWHQAVEAIYDTCQQFGCTAYYAHVDPHINSIVMQSCIDRDWDRAIEAVNKPEATAGSHQPPSTWHEDRERAEHEKVFEKAMLAEDVQTIDELFNEQPWRWEWIETSKKSKSDAIAALAAIHDASTHENDEPLLPSLLGVAVLQDHDPTIITHLLGQHIACRDSDALLHAVQSKAQPDIIQVLLSANPSGGAVSRTQYGSAALRVAILDQNYELMRVLAPVTDIHGLGQIDHDDRNLAYLDPLGEAVLQKDRAAVQILLENSADLNRVVVFEGLQKSTPRSASNSVLLRMTPLLIAIDVGDYDMVQFLVDSGAEINRDARLGLLRTPLQRASEIGDFEMVEYLISQGATIDSAPVYGGGTALQLAAMSGHTGIAKLLIENGADVNHAPAHGPGRTAFEAAAEWFRPDMMNLLVQHGARLDMEIGQEVEECVERQGKVFRAYESVAVWRTELKWRTQYERALQFAEDRKEYVSKGIVEKLGRLFGIHMDGNVLEITY</sequence>
<evidence type="ECO:0000256" key="3">
    <source>
        <dbReference type="PROSITE-ProRule" id="PRU00023"/>
    </source>
</evidence>
<keyword evidence="2 3" id="KW-0040">ANK repeat</keyword>
<dbReference type="PANTHER" id="PTHR24198:SF165">
    <property type="entry name" value="ANKYRIN REPEAT-CONTAINING PROTEIN-RELATED"/>
    <property type="match status" value="1"/>
</dbReference>
<dbReference type="PANTHER" id="PTHR24198">
    <property type="entry name" value="ANKYRIN REPEAT AND PROTEIN KINASE DOMAIN-CONTAINING PROTEIN"/>
    <property type="match status" value="1"/>
</dbReference>
<feature type="repeat" description="ANK" evidence="3">
    <location>
        <begin position="341"/>
        <end position="373"/>
    </location>
</feature>
<proteinExistence type="predicted"/>
<keyword evidence="6" id="KW-1185">Reference proteome</keyword>
<dbReference type="AlphaFoldDB" id="A0A9P5C3A6"/>
<evidence type="ECO:0000256" key="4">
    <source>
        <dbReference type="SAM" id="MobiDB-lite"/>
    </source>
</evidence>
<keyword evidence="1" id="KW-0677">Repeat</keyword>
<evidence type="ECO:0000313" key="6">
    <source>
        <dbReference type="Proteomes" id="UP000758155"/>
    </source>
</evidence>
<feature type="repeat" description="ANK" evidence="3">
    <location>
        <begin position="410"/>
        <end position="442"/>
    </location>
</feature>
<dbReference type="SUPFAM" id="SSF48403">
    <property type="entry name" value="Ankyrin repeat"/>
    <property type="match status" value="1"/>
</dbReference>
<dbReference type="PROSITE" id="PS50088">
    <property type="entry name" value="ANK_REPEAT"/>
    <property type="match status" value="3"/>
</dbReference>
<comment type="caution">
    <text evidence="5">The sequence shown here is derived from an EMBL/GenBank/DDBJ whole genome shotgun (WGS) entry which is preliminary data.</text>
</comment>
<dbReference type="InterPro" id="IPR036770">
    <property type="entry name" value="Ankyrin_rpt-contain_sf"/>
</dbReference>
<dbReference type="PROSITE" id="PS50297">
    <property type="entry name" value="ANK_REP_REGION"/>
    <property type="match status" value="3"/>
</dbReference>
<dbReference type="Proteomes" id="UP000758155">
    <property type="component" value="Unassembled WGS sequence"/>
</dbReference>
<name>A0A9P5C3A6_9PLEO</name>
<dbReference type="Gene3D" id="1.25.40.20">
    <property type="entry name" value="Ankyrin repeat-containing domain"/>
    <property type="match status" value="1"/>
</dbReference>
<dbReference type="SMART" id="SM00248">
    <property type="entry name" value="ANK"/>
    <property type="match status" value="6"/>
</dbReference>
<evidence type="ECO:0000256" key="1">
    <source>
        <dbReference type="ARBA" id="ARBA00022737"/>
    </source>
</evidence>
<protein>
    <recommendedName>
        <fullName evidence="7">Ankyrin</fullName>
    </recommendedName>
</protein>
<reference evidence="5" key="1">
    <citation type="submission" date="2019-04" db="EMBL/GenBank/DDBJ databases">
        <title>Sequencing of skin fungus with MAO and IRED activity.</title>
        <authorList>
            <person name="Marsaioli A.J."/>
            <person name="Bonatto J.M.C."/>
            <person name="Reis Junior O."/>
        </authorList>
    </citation>
    <scope>NUCLEOTIDE SEQUENCE</scope>
    <source>
        <strain evidence="5">28M1</strain>
    </source>
</reference>
<dbReference type="OrthoDB" id="539213at2759"/>